<dbReference type="EMBL" id="CM042886">
    <property type="protein sequence ID" value="KAI4342342.1"/>
    <property type="molecule type" value="Genomic_DNA"/>
</dbReference>
<reference evidence="2" key="1">
    <citation type="journal article" date="2023" name="Front. Plant Sci.">
        <title>Chromosomal-level genome assembly of Melastoma candidum provides insights into trichome evolution.</title>
        <authorList>
            <person name="Zhong Y."/>
            <person name="Wu W."/>
            <person name="Sun C."/>
            <person name="Zou P."/>
            <person name="Liu Y."/>
            <person name="Dai S."/>
            <person name="Zhou R."/>
        </authorList>
    </citation>
    <scope>NUCLEOTIDE SEQUENCE [LARGE SCALE GENOMIC DNA]</scope>
</reference>
<protein>
    <submittedName>
        <fullName evidence="1">Uncharacterized protein</fullName>
    </submittedName>
</protein>
<organism evidence="1 2">
    <name type="scientific">Melastoma candidum</name>
    <dbReference type="NCBI Taxonomy" id="119954"/>
    <lineage>
        <taxon>Eukaryota</taxon>
        <taxon>Viridiplantae</taxon>
        <taxon>Streptophyta</taxon>
        <taxon>Embryophyta</taxon>
        <taxon>Tracheophyta</taxon>
        <taxon>Spermatophyta</taxon>
        <taxon>Magnoliopsida</taxon>
        <taxon>eudicotyledons</taxon>
        <taxon>Gunneridae</taxon>
        <taxon>Pentapetalae</taxon>
        <taxon>rosids</taxon>
        <taxon>malvids</taxon>
        <taxon>Myrtales</taxon>
        <taxon>Melastomataceae</taxon>
        <taxon>Melastomatoideae</taxon>
        <taxon>Melastomateae</taxon>
        <taxon>Melastoma</taxon>
    </lineage>
</organism>
<evidence type="ECO:0000313" key="1">
    <source>
        <dbReference type="EMBL" id="KAI4342342.1"/>
    </source>
</evidence>
<accession>A0ACB9P0A2</accession>
<dbReference type="Proteomes" id="UP001057402">
    <property type="component" value="Chromosome 7"/>
</dbReference>
<name>A0ACB9P0A2_9MYRT</name>
<gene>
    <name evidence="1" type="ORF">MLD38_026980</name>
</gene>
<evidence type="ECO:0000313" key="2">
    <source>
        <dbReference type="Proteomes" id="UP001057402"/>
    </source>
</evidence>
<proteinExistence type="predicted"/>
<sequence length="335" mass="37322">MRFGVFNGAPAAAAAIPPPLRLRCSSSACSEHASFIKEIAATQPPKNLHHLLNVLRTRGEEMMSPGSRQGLIPLVIPLTKNLSGTVTGLLRWPTAPPGMDLPVVEARRNGVWLLAKNVNQYIHRILVEEDATLDESSTKLYLASSEAGKELYSKGDFANSQITNLDVYLLKKVGMFPDVLERKVKRHFDEGDDVSAMVTGEFYTKKDLFPGFGRPFGFYSEILLRVGRASESKDAARAALKSPWWTLGCAYEEVARLAHWDDEQIEYIKEKVSEEGRREDVKKGKDPAQVSLDEAAFLLDLASVEGTWDDHVDRIAECYKEAGLDDMSSFVLYRD</sequence>
<comment type="caution">
    <text evidence="1">The sequence shown here is derived from an EMBL/GenBank/DDBJ whole genome shotgun (WGS) entry which is preliminary data.</text>
</comment>
<keyword evidence="2" id="KW-1185">Reference proteome</keyword>